<keyword evidence="10" id="KW-0999">Mitochondrion inner membrane</keyword>
<dbReference type="Pfam" id="PF22099">
    <property type="entry name" value="MRS2-like"/>
    <property type="match status" value="1"/>
</dbReference>
<evidence type="ECO:0000256" key="10">
    <source>
        <dbReference type="RuleBase" id="RU366042"/>
    </source>
</evidence>
<evidence type="ECO:0000313" key="13">
    <source>
        <dbReference type="Proteomes" id="UP000053342"/>
    </source>
</evidence>
<keyword evidence="7 10" id="KW-1133">Transmembrane helix</keyword>
<dbReference type="Proteomes" id="UP000053342">
    <property type="component" value="Unassembled WGS sequence"/>
</dbReference>
<keyword evidence="8 10" id="KW-0406">Ion transport</keyword>
<dbReference type="STRING" id="215243.A0A0D2ARQ8"/>
<accession>A0A0D2ARQ8</accession>
<keyword evidence="6" id="KW-0809">Transit peptide</keyword>
<dbReference type="GO" id="GO:0005743">
    <property type="term" value="C:mitochondrial inner membrane"/>
    <property type="evidence" value="ECO:0007669"/>
    <property type="project" value="UniProtKB-SubCell"/>
</dbReference>
<evidence type="ECO:0000256" key="2">
    <source>
        <dbReference type="ARBA" id="ARBA00009765"/>
    </source>
</evidence>
<dbReference type="HOGENOM" id="CLU_025144_2_0_1"/>
<dbReference type="PANTHER" id="PTHR13890:SF0">
    <property type="entry name" value="MAGNESIUM TRANSPORTER MRS2 HOMOLOG, MITOCHONDRIAL"/>
    <property type="match status" value="1"/>
</dbReference>
<feature type="region of interest" description="Disordered" evidence="11">
    <location>
        <begin position="96"/>
        <end position="115"/>
    </location>
</feature>
<keyword evidence="5 10" id="KW-0460">Magnesium</keyword>
<feature type="transmembrane region" description="Helical" evidence="10">
    <location>
        <begin position="423"/>
        <end position="443"/>
    </location>
</feature>
<keyword evidence="10" id="KW-0496">Mitochondrion</keyword>
<evidence type="ECO:0000256" key="11">
    <source>
        <dbReference type="SAM" id="MobiDB-lite"/>
    </source>
</evidence>
<feature type="transmembrane region" description="Helical" evidence="10">
    <location>
        <begin position="395"/>
        <end position="417"/>
    </location>
</feature>
<keyword evidence="9 10" id="KW-0472">Membrane</keyword>
<feature type="compositionally biased region" description="Acidic residues" evidence="11">
    <location>
        <begin position="205"/>
        <end position="216"/>
    </location>
</feature>
<dbReference type="GeneID" id="27358165"/>
<reference evidence="12 13" key="1">
    <citation type="submission" date="2015-01" db="EMBL/GenBank/DDBJ databases">
        <title>The Genome Sequence of Exophiala oligosperma CBS72588.</title>
        <authorList>
            <consortium name="The Broad Institute Genomics Platform"/>
            <person name="Cuomo C."/>
            <person name="de Hoog S."/>
            <person name="Gorbushina A."/>
            <person name="Stielow B."/>
            <person name="Teixiera M."/>
            <person name="Abouelleil A."/>
            <person name="Chapman S.B."/>
            <person name="Priest M."/>
            <person name="Young S.K."/>
            <person name="Wortman J."/>
            <person name="Nusbaum C."/>
            <person name="Birren B."/>
        </authorList>
    </citation>
    <scope>NUCLEOTIDE SEQUENCE [LARGE SCALE GENOMIC DNA]</scope>
    <source>
        <strain evidence="12 13">CBS 72588</strain>
    </source>
</reference>
<proteinExistence type="inferred from homology"/>
<organism evidence="12 13">
    <name type="scientific">Exophiala oligosperma</name>
    <dbReference type="NCBI Taxonomy" id="215243"/>
    <lineage>
        <taxon>Eukaryota</taxon>
        <taxon>Fungi</taxon>
        <taxon>Dikarya</taxon>
        <taxon>Ascomycota</taxon>
        <taxon>Pezizomycotina</taxon>
        <taxon>Eurotiomycetes</taxon>
        <taxon>Chaetothyriomycetidae</taxon>
        <taxon>Chaetothyriales</taxon>
        <taxon>Herpotrichiellaceae</taxon>
        <taxon>Exophiala</taxon>
    </lineage>
</organism>
<evidence type="ECO:0000256" key="3">
    <source>
        <dbReference type="ARBA" id="ARBA00022448"/>
    </source>
</evidence>
<evidence type="ECO:0000256" key="4">
    <source>
        <dbReference type="ARBA" id="ARBA00022692"/>
    </source>
</evidence>
<evidence type="ECO:0000256" key="7">
    <source>
        <dbReference type="ARBA" id="ARBA00022989"/>
    </source>
</evidence>
<name>A0A0D2ARQ8_9EURO</name>
<dbReference type="VEuPathDB" id="FungiDB:PV06_06091"/>
<dbReference type="GO" id="GO:0015095">
    <property type="term" value="F:magnesium ion transmembrane transporter activity"/>
    <property type="evidence" value="ECO:0007669"/>
    <property type="project" value="TreeGrafter"/>
</dbReference>
<comment type="similarity">
    <text evidence="2 10">Belongs to the CorA metal ion transporter (MIT) (TC 1.A.35) family.</text>
</comment>
<dbReference type="CDD" id="cd12823">
    <property type="entry name" value="Mrs2_Mfm1p-like"/>
    <property type="match status" value="1"/>
</dbReference>
<dbReference type="Gene3D" id="1.20.58.340">
    <property type="entry name" value="Magnesium transport protein CorA, transmembrane region"/>
    <property type="match status" value="1"/>
</dbReference>
<dbReference type="InterPro" id="IPR039204">
    <property type="entry name" value="MRS2-like"/>
</dbReference>
<dbReference type="GO" id="GO:0045016">
    <property type="term" value="P:mitochondrial magnesium ion transmembrane transport"/>
    <property type="evidence" value="ECO:0007669"/>
    <property type="project" value="TreeGrafter"/>
</dbReference>
<comment type="subcellular location">
    <subcellularLocation>
        <location evidence="1">Membrane</location>
        <topology evidence="1">Multi-pass membrane protein</topology>
    </subcellularLocation>
    <subcellularLocation>
        <location evidence="10">Mitochondrion inner membrane</location>
        <topology evidence="10">Multi-pass membrane protein</topology>
    </subcellularLocation>
</comment>
<keyword evidence="13" id="KW-1185">Reference proteome</keyword>
<evidence type="ECO:0000256" key="5">
    <source>
        <dbReference type="ARBA" id="ARBA00022842"/>
    </source>
</evidence>
<dbReference type="AlphaFoldDB" id="A0A0D2ARQ8"/>
<dbReference type="Gene3D" id="2.40.128.330">
    <property type="match status" value="1"/>
</dbReference>
<evidence type="ECO:0000256" key="6">
    <source>
        <dbReference type="ARBA" id="ARBA00022946"/>
    </source>
</evidence>
<evidence type="ECO:0000256" key="9">
    <source>
        <dbReference type="ARBA" id="ARBA00023136"/>
    </source>
</evidence>
<gene>
    <name evidence="12" type="ORF">PV06_06091</name>
</gene>
<dbReference type="RefSeq" id="XP_016262767.1">
    <property type="nucleotide sequence ID" value="XM_016407163.1"/>
</dbReference>
<evidence type="ECO:0000256" key="8">
    <source>
        <dbReference type="ARBA" id="ARBA00023065"/>
    </source>
</evidence>
<dbReference type="PANTHER" id="PTHR13890">
    <property type="entry name" value="RNA SPLICING PROTEIN MRS2, MITOCHONDRIAL"/>
    <property type="match status" value="1"/>
</dbReference>
<feature type="compositionally biased region" description="Basic and acidic residues" evidence="11">
    <location>
        <begin position="96"/>
        <end position="109"/>
    </location>
</feature>
<dbReference type="EMBL" id="KN847336">
    <property type="protein sequence ID" value="KIW42551.1"/>
    <property type="molecule type" value="Genomic_DNA"/>
</dbReference>
<keyword evidence="4 10" id="KW-0812">Transmembrane</keyword>
<keyword evidence="3 10" id="KW-0813">Transport</keyword>
<feature type="region of interest" description="Disordered" evidence="11">
    <location>
        <begin position="200"/>
        <end position="223"/>
    </location>
</feature>
<evidence type="ECO:0000313" key="12">
    <source>
        <dbReference type="EMBL" id="KIW42551.1"/>
    </source>
</evidence>
<sequence>MRVTTAMRLAAFTARPLRLRPSLWSSSSASNSIKSGFQYVDPWTAISTKTFSSSSLTTPKTPRHKTCPDRIVSRDRKRVVSAYHHSSAFLRQKDDDSLGKSSTVRDDGSKPNLTSARDTELTCAYFDKDGSLLSEHRQLTKSKIAEQFELRHRDLRDIDLRSESVTRILIRPATILLQFFDLCMIIQADEALLINLRDSRSNGSQDEEGNENETENDSASSTMYGDFERRMSAKETADLPELPYELRAVEAALIAVLSTMREDLVRAKQDAEESAEKLNLESGFAAVGLDLLFEHSRQLGKIEQKARLVRDTIREVLDTDEDLAGMYLSDRKAGNSHEIDDHQEAEYMLEAYHTAADALVESAGGAMDVMRKKENTFRSSLDVQRNQIMFLEAKVAIHTLGVGAGTLVAGLFGMNLINYLEEAPYGFPVMTVACVVISSLFSVKGMRSIWRIQRLKGIQGQMIPSRRHRRP</sequence>
<protein>
    <recommendedName>
        <fullName evidence="10">Magnesium transporter</fullName>
    </recommendedName>
</protein>
<evidence type="ECO:0000256" key="1">
    <source>
        <dbReference type="ARBA" id="ARBA00004141"/>
    </source>
</evidence>